<reference evidence="4" key="4">
    <citation type="journal article" date="2018" name="Nat. Plants">
        <title>Whole-genome landscape of Medicago truncatula symbiotic genes.</title>
        <authorList>
            <person name="Pecrix Y."/>
            <person name="Gamas P."/>
            <person name="Carrere S."/>
        </authorList>
    </citation>
    <scope>NUCLEOTIDE SEQUENCE</scope>
    <source>
        <tissue evidence="4">Leaves</tissue>
    </source>
</reference>
<dbReference type="OrthoDB" id="1332614at2759"/>
<dbReference type="SUPFAM" id="SSF51445">
    <property type="entry name" value="(Trans)glycosidases"/>
    <property type="match status" value="1"/>
</dbReference>
<dbReference type="InterPro" id="IPR001360">
    <property type="entry name" value="Glyco_hydro_1"/>
</dbReference>
<dbReference type="Proteomes" id="UP000265566">
    <property type="component" value="Chromosome 7"/>
</dbReference>
<keyword evidence="3" id="KW-0378">Hydrolase</keyword>
<dbReference type="HOGENOM" id="CLU_001859_1_0_1"/>
<protein>
    <submittedName>
        <fullName evidence="3">Glycoside hydrolase family 1 protein</fullName>
    </submittedName>
    <submittedName>
        <fullName evidence="4">Putative glycosidase</fullName>
        <ecNumber evidence="4">3.2.1.-</ecNumber>
    </submittedName>
</protein>
<dbReference type="AlphaFoldDB" id="G7KXZ0"/>
<dbReference type="Gramene" id="rna40079">
    <property type="protein sequence ID" value="RHN45696.1"/>
    <property type="gene ID" value="gene40079"/>
</dbReference>
<organism evidence="3 6">
    <name type="scientific">Medicago truncatula</name>
    <name type="common">Barrel medic</name>
    <name type="synonym">Medicago tribuloides</name>
    <dbReference type="NCBI Taxonomy" id="3880"/>
    <lineage>
        <taxon>Eukaryota</taxon>
        <taxon>Viridiplantae</taxon>
        <taxon>Streptophyta</taxon>
        <taxon>Embryophyta</taxon>
        <taxon>Tracheophyta</taxon>
        <taxon>Spermatophyta</taxon>
        <taxon>Magnoliopsida</taxon>
        <taxon>eudicotyledons</taxon>
        <taxon>Gunneridae</taxon>
        <taxon>Pentapetalae</taxon>
        <taxon>rosids</taxon>
        <taxon>fabids</taxon>
        <taxon>Fabales</taxon>
        <taxon>Fabaceae</taxon>
        <taxon>Papilionoideae</taxon>
        <taxon>50 kb inversion clade</taxon>
        <taxon>NPAAA clade</taxon>
        <taxon>Hologalegina</taxon>
        <taxon>IRL clade</taxon>
        <taxon>Trifolieae</taxon>
        <taxon>Medicago</taxon>
    </lineage>
</organism>
<dbReference type="PaxDb" id="3880-AES78966"/>
<dbReference type="EnsemblPlants" id="AES78966">
    <property type="protein sequence ID" value="AES78966"/>
    <property type="gene ID" value="MTR_7g051650"/>
</dbReference>
<reference evidence="5" key="3">
    <citation type="submission" date="2015-04" db="UniProtKB">
        <authorList>
            <consortium name="EnsemblPlants"/>
        </authorList>
    </citation>
    <scope>IDENTIFICATION</scope>
    <source>
        <strain evidence="5">cv. Jemalong A17</strain>
    </source>
</reference>
<dbReference type="Gene3D" id="3.20.20.80">
    <property type="entry name" value="Glycosidases"/>
    <property type="match status" value="1"/>
</dbReference>
<dbReference type="EC" id="3.2.1.-" evidence="4"/>
<dbReference type="KEGG" id="mtr:11427530"/>
<evidence type="ECO:0000256" key="1">
    <source>
        <dbReference type="ARBA" id="ARBA00010838"/>
    </source>
</evidence>
<dbReference type="STRING" id="3880.G7KXZ0"/>
<dbReference type="Proteomes" id="UP000002051">
    <property type="component" value="Unassembled WGS sequence"/>
</dbReference>
<dbReference type="EMBL" id="PSQE01000007">
    <property type="protein sequence ID" value="RHN45696.1"/>
    <property type="molecule type" value="Genomic_DNA"/>
</dbReference>
<gene>
    <name evidence="5" type="primary">11427530</name>
    <name evidence="3" type="ordered locus">MTR_7g051650</name>
    <name evidence="4" type="ORF">MtrunA17_Chr7g0234131</name>
</gene>
<accession>G7KXZ0</accession>
<dbReference type="PANTHER" id="PTHR10353">
    <property type="entry name" value="GLYCOSYL HYDROLASE"/>
    <property type="match status" value="1"/>
</dbReference>
<keyword evidence="4" id="KW-0326">Glycosidase</keyword>
<evidence type="ECO:0000313" key="4">
    <source>
        <dbReference type="EMBL" id="RHN45696.1"/>
    </source>
</evidence>
<dbReference type="GO" id="GO:0005975">
    <property type="term" value="P:carbohydrate metabolic process"/>
    <property type="evidence" value="ECO:0007669"/>
    <property type="project" value="InterPro"/>
</dbReference>
<dbReference type="InterPro" id="IPR017853">
    <property type="entry name" value="GH"/>
</dbReference>
<dbReference type="PANTHER" id="PTHR10353:SF154">
    <property type="entry name" value="BETA-GLUCOSIDASE 9-RELATED"/>
    <property type="match status" value="1"/>
</dbReference>
<dbReference type="EMBL" id="CM001223">
    <property type="protein sequence ID" value="AES78966.2"/>
    <property type="molecule type" value="Genomic_DNA"/>
</dbReference>
<dbReference type="Pfam" id="PF00232">
    <property type="entry name" value="Glyco_hydro_1"/>
    <property type="match status" value="1"/>
</dbReference>
<dbReference type="ExpressionAtlas" id="G7KXZ0">
    <property type="expression patterns" value="differential"/>
</dbReference>
<evidence type="ECO:0000256" key="2">
    <source>
        <dbReference type="RuleBase" id="RU003690"/>
    </source>
</evidence>
<dbReference type="eggNOG" id="KOG0626">
    <property type="taxonomic scope" value="Eukaryota"/>
</dbReference>
<reference evidence="3 6" key="1">
    <citation type="journal article" date="2011" name="Nature">
        <title>The Medicago genome provides insight into the evolution of rhizobial symbioses.</title>
        <authorList>
            <person name="Young N.D."/>
            <person name="Debelle F."/>
            <person name="Oldroyd G.E."/>
            <person name="Geurts R."/>
            <person name="Cannon S.B."/>
            <person name="Udvardi M.K."/>
            <person name="Benedito V.A."/>
            <person name="Mayer K.F."/>
            <person name="Gouzy J."/>
            <person name="Schoof H."/>
            <person name="Van de Peer Y."/>
            <person name="Proost S."/>
            <person name="Cook D.R."/>
            <person name="Meyers B.C."/>
            <person name="Spannagl M."/>
            <person name="Cheung F."/>
            <person name="De Mita S."/>
            <person name="Krishnakumar V."/>
            <person name="Gundlach H."/>
            <person name="Zhou S."/>
            <person name="Mudge J."/>
            <person name="Bharti A.K."/>
            <person name="Murray J.D."/>
            <person name="Naoumkina M.A."/>
            <person name="Rosen B."/>
            <person name="Silverstein K.A."/>
            <person name="Tang H."/>
            <person name="Rombauts S."/>
            <person name="Zhao P.X."/>
            <person name="Zhou P."/>
            <person name="Barbe V."/>
            <person name="Bardou P."/>
            <person name="Bechner M."/>
            <person name="Bellec A."/>
            <person name="Berger A."/>
            <person name="Berges H."/>
            <person name="Bidwell S."/>
            <person name="Bisseling T."/>
            <person name="Choisne N."/>
            <person name="Couloux A."/>
            <person name="Denny R."/>
            <person name="Deshpande S."/>
            <person name="Dai X."/>
            <person name="Doyle J.J."/>
            <person name="Dudez A.M."/>
            <person name="Farmer A.D."/>
            <person name="Fouteau S."/>
            <person name="Franken C."/>
            <person name="Gibelin C."/>
            <person name="Gish J."/>
            <person name="Goldstein S."/>
            <person name="Gonzalez A.J."/>
            <person name="Green P.J."/>
            <person name="Hallab A."/>
            <person name="Hartog M."/>
            <person name="Hua A."/>
            <person name="Humphray S.J."/>
            <person name="Jeong D.H."/>
            <person name="Jing Y."/>
            <person name="Jocker A."/>
            <person name="Kenton S.M."/>
            <person name="Kim D.J."/>
            <person name="Klee K."/>
            <person name="Lai H."/>
            <person name="Lang C."/>
            <person name="Lin S."/>
            <person name="Macmil S.L."/>
            <person name="Magdelenat G."/>
            <person name="Matthews L."/>
            <person name="McCorrison J."/>
            <person name="Monaghan E.L."/>
            <person name="Mun J.H."/>
            <person name="Najar F.Z."/>
            <person name="Nicholson C."/>
            <person name="Noirot C."/>
            <person name="O'Bleness M."/>
            <person name="Paule C.R."/>
            <person name="Poulain J."/>
            <person name="Prion F."/>
            <person name="Qin B."/>
            <person name="Qu C."/>
            <person name="Retzel E.F."/>
            <person name="Riddle C."/>
            <person name="Sallet E."/>
            <person name="Samain S."/>
            <person name="Samson N."/>
            <person name="Sanders I."/>
            <person name="Saurat O."/>
            <person name="Scarpelli C."/>
            <person name="Schiex T."/>
            <person name="Segurens B."/>
            <person name="Severin A.J."/>
            <person name="Sherrier D.J."/>
            <person name="Shi R."/>
            <person name="Sims S."/>
            <person name="Singer S.R."/>
            <person name="Sinharoy S."/>
            <person name="Sterck L."/>
            <person name="Viollet A."/>
            <person name="Wang B.B."/>
            <person name="Wang K."/>
            <person name="Wang M."/>
            <person name="Wang X."/>
            <person name="Warfsmann J."/>
            <person name="Weissenbach J."/>
            <person name="White D.D."/>
            <person name="White J.D."/>
            <person name="Wiley G.B."/>
            <person name="Wincker P."/>
            <person name="Xing Y."/>
            <person name="Yang L."/>
            <person name="Yao Z."/>
            <person name="Ying F."/>
            <person name="Zhai J."/>
            <person name="Zhou L."/>
            <person name="Zuber A."/>
            <person name="Denarie J."/>
            <person name="Dixon R.A."/>
            <person name="May G.D."/>
            <person name="Schwartz D.C."/>
            <person name="Rogers J."/>
            <person name="Quetier F."/>
            <person name="Town C.D."/>
            <person name="Roe B.A."/>
        </authorList>
    </citation>
    <scope>NUCLEOTIDE SEQUENCE [LARGE SCALE GENOMIC DNA]</scope>
    <source>
        <strain evidence="3">A17</strain>
        <strain evidence="5 6">cv. Jemalong A17</strain>
    </source>
</reference>
<evidence type="ECO:0000313" key="5">
    <source>
        <dbReference type="EnsemblPlants" id="AES78966"/>
    </source>
</evidence>
<reference evidence="3 6" key="2">
    <citation type="journal article" date="2014" name="BMC Genomics">
        <title>An improved genome release (version Mt4.0) for the model legume Medicago truncatula.</title>
        <authorList>
            <person name="Tang H."/>
            <person name="Krishnakumar V."/>
            <person name="Bidwell S."/>
            <person name="Rosen B."/>
            <person name="Chan A."/>
            <person name="Zhou S."/>
            <person name="Gentzbittel L."/>
            <person name="Childs K.L."/>
            <person name="Yandell M."/>
            <person name="Gundlach H."/>
            <person name="Mayer K.F."/>
            <person name="Schwartz D.C."/>
            <person name="Town C.D."/>
        </authorList>
    </citation>
    <scope>GENOME REANNOTATION</scope>
    <source>
        <strain evidence="5 6">cv. Jemalong A17</strain>
    </source>
</reference>
<name>G7KXZ0_MEDTR</name>
<comment type="similarity">
    <text evidence="1 2">Belongs to the glycosyl hydrolase 1 family.</text>
</comment>
<evidence type="ECO:0000313" key="6">
    <source>
        <dbReference type="Proteomes" id="UP000002051"/>
    </source>
</evidence>
<dbReference type="FunFam" id="3.20.20.80:FF:000041">
    <property type="entry name" value="Beta-glucosidase 7"/>
    <property type="match status" value="1"/>
</dbReference>
<dbReference type="PRINTS" id="PR00131">
    <property type="entry name" value="GLHYDRLASE1"/>
</dbReference>
<proteinExistence type="inferred from homology"/>
<dbReference type="GO" id="GO:0008422">
    <property type="term" value="F:beta-glucosidase activity"/>
    <property type="evidence" value="ECO:0000318"/>
    <property type="project" value="GO_Central"/>
</dbReference>
<keyword evidence="6" id="KW-1185">Reference proteome</keyword>
<accession>A0A0C3W5R7</accession>
<evidence type="ECO:0000313" key="3">
    <source>
        <dbReference type="EMBL" id="AES78966.2"/>
    </source>
</evidence>
<sequence length="538" mass="61314">MEKMEILSSLRITKTVLAILSLVLLSNIRVQAQGILLLPSEKQSQRDLSTSKIGEGATTNAHDSILKFVNSSSFPNRETFPRGFFFGAGTSAPQIEGGSHEGGRGLGILDVVYSGDNKYVTKIEHYQRYKEDVQRLKHLGVNSYRFSISWNRVIPDGTLKGGVNKEGIEFYNNLINELLNNDIEPFVTILHFDYPLALQQNIGGFLNRSIVKHFKDYSELLFKTYGDRVKYWTTMNEPELQAMYNYMDNLGHLSTEDCATTKVCTEVYTVLHNLLISHATISKLYKSKFQTVQEGEIGIAISAKSFVPYSSKPQDVDAAQRLIEFQFGWVLEPLFKGDYPKIMRKLVGKRLPEFTKNEKEMLKGSTDFIGINYYFSLFVRHEPNRTKIPASDNFDALAVTEVLNVEGNTLGYYDQYGCSYVYPEGLYNFLLYINKKYKNPRIYITENGIPSFNIPNPLKDEHRTAYIAAHINATKAAINDGLNVGGYFAWAAFDTYDFDDGYSKHMGLYHINFDDSLKRIPTKTAKWYKKYLTLDSVH</sequence>